<dbReference type="AlphaFoldDB" id="A0A4C1XLT7"/>
<keyword evidence="2" id="KW-1185">Reference proteome</keyword>
<evidence type="ECO:0000313" key="1">
    <source>
        <dbReference type="EMBL" id="GBP63259.1"/>
    </source>
</evidence>
<accession>A0A4C1XLT7</accession>
<dbReference type="EMBL" id="BGZK01000864">
    <property type="protein sequence ID" value="GBP63259.1"/>
    <property type="molecule type" value="Genomic_DNA"/>
</dbReference>
<organism evidence="1 2">
    <name type="scientific">Eumeta variegata</name>
    <name type="common">Bagworm moth</name>
    <name type="synonym">Eumeta japonica</name>
    <dbReference type="NCBI Taxonomy" id="151549"/>
    <lineage>
        <taxon>Eukaryota</taxon>
        <taxon>Metazoa</taxon>
        <taxon>Ecdysozoa</taxon>
        <taxon>Arthropoda</taxon>
        <taxon>Hexapoda</taxon>
        <taxon>Insecta</taxon>
        <taxon>Pterygota</taxon>
        <taxon>Neoptera</taxon>
        <taxon>Endopterygota</taxon>
        <taxon>Lepidoptera</taxon>
        <taxon>Glossata</taxon>
        <taxon>Ditrysia</taxon>
        <taxon>Tineoidea</taxon>
        <taxon>Psychidae</taxon>
        <taxon>Oiketicinae</taxon>
        <taxon>Eumeta</taxon>
    </lineage>
</organism>
<dbReference type="Proteomes" id="UP000299102">
    <property type="component" value="Unassembled WGS sequence"/>
</dbReference>
<reference evidence="1 2" key="1">
    <citation type="journal article" date="2019" name="Commun. Biol.">
        <title>The bagworm genome reveals a unique fibroin gene that provides high tensile strength.</title>
        <authorList>
            <person name="Kono N."/>
            <person name="Nakamura H."/>
            <person name="Ohtoshi R."/>
            <person name="Tomita M."/>
            <person name="Numata K."/>
            <person name="Arakawa K."/>
        </authorList>
    </citation>
    <scope>NUCLEOTIDE SEQUENCE [LARGE SCALE GENOMIC DNA]</scope>
</reference>
<sequence>MSENVPKEYRALSTVQCLQDKQPEIIRDHKGLVSIREEIDQNSKQLQILKKTKEKNISSKPIHLLPTNSLIFKTLTTRHSLLYTSRCAGPSVQNSLRTLRSAFEQIWPNRKYVKAVAAADTPPPESIMHTSDPVCGHVPRREPLAAPLQCNIFMTKVSA</sequence>
<comment type="caution">
    <text evidence="1">The sequence shown here is derived from an EMBL/GenBank/DDBJ whole genome shotgun (WGS) entry which is preliminary data.</text>
</comment>
<name>A0A4C1XLT7_EUMVA</name>
<gene>
    <name evidence="1" type="ORF">EVAR_56640_1</name>
</gene>
<evidence type="ECO:0000313" key="2">
    <source>
        <dbReference type="Proteomes" id="UP000299102"/>
    </source>
</evidence>
<protein>
    <submittedName>
        <fullName evidence="1">Uncharacterized protein</fullName>
    </submittedName>
</protein>
<proteinExistence type="predicted"/>